<proteinExistence type="predicted"/>
<dbReference type="Proteomes" id="UP000005239">
    <property type="component" value="Unassembled WGS sequence"/>
</dbReference>
<organism evidence="1 2">
    <name type="scientific">Pristionchus pacificus</name>
    <name type="common">Parasitic nematode worm</name>
    <dbReference type="NCBI Taxonomy" id="54126"/>
    <lineage>
        <taxon>Eukaryota</taxon>
        <taxon>Metazoa</taxon>
        <taxon>Ecdysozoa</taxon>
        <taxon>Nematoda</taxon>
        <taxon>Chromadorea</taxon>
        <taxon>Rhabditida</taxon>
        <taxon>Rhabditina</taxon>
        <taxon>Diplogasteromorpha</taxon>
        <taxon>Diplogasteroidea</taxon>
        <taxon>Neodiplogasteridae</taxon>
        <taxon>Pristionchus</taxon>
    </lineage>
</organism>
<keyword evidence="2" id="KW-1185">Reference proteome</keyword>
<reference evidence="1" key="2">
    <citation type="submission" date="2022-06" db="UniProtKB">
        <authorList>
            <consortium name="EnsemblMetazoa"/>
        </authorList>
    </citation>
    <scope>IDENTIFICATION</scope>
    <source>
        <strain evidence="1">PS312</strain>
    </source>
</reference>
<protein>
    <submittedName>
        <fullName evidence="1">Uncharacterized protein</fullName>
    </submittedName>
</protein>
<evidence type="ECO:0000313" key="1">
    <source>
        <dbReference type="EnsemblMetazoa" id="PPA36309.1"/>
    </source>
</evidence>
<evidence type="ECO:0000313" key="2">
    <source>
        <dbReference type="Proteomes" id="UP000005239"/>
    </source>
</evidence>
<reference evidence="2" key="1">
    <citation type="journal article" date="2008" name="Nat. Genet.">
        <title>The Pristionchus pacificus genome provides a unique perspective on nematode lifestyle and parasitism.</title>
        <authorList>
            <person name="Dieterich C."/>
            <person name="Clifton S.W."/>
            <person name="Schuster L.N."/>
            <person name="Chinwalla A."/>
            <person name="Delehaunty K."/>
            <person name="Dinkelacker I."/>
            <person name="Fulton L."/>
            <person name="Fulton R."/>
            <person name="Godfrey J."/>
            <person name="Minx P."/>
            <person name="Mitreva M."/>
            <person name="Roeseler W."/>
            <person name="Tian H."/>
            <person name="Witte H."/>
            <person name="Yang S.P."/>
            <person name="Wilson R.K."/>
            <person name="Sommer R.J."/>
        </authorList>
    </citation>
    <scope>NUCLEOTIDE SEQUENCE [LARGE SCALE GENOMIC DNA]</scope>
    <source>
        <strain evidence="2">PS312</strain>
    </source>
</reference>
<name>A0A2A6CW33_PRIPA</name>
<gene>
    <name evidence="1" type="primary">WBGene00274678</name>
</gene>
<sequence>MRIIRQSSVQGCYIRAKSVRMTDPAVYIAALDAALPAGLLLRSARGQTFFGFPLAKREAQRGRIAVNHEWHEAFDAVPLTITDDLRMVEWSNSPFFQPSLNAYTMSSPSPPTVPMIRILPPSPTVSVITIPRPATTVLRQPAIDQSPTVLRSSLRKPTVTRSESVTIVEDDRVRVTSTTRYNSERQILDQLQSIVHVSSDAAALSRVRSLTALEQEYCAELVKTHEKQKALDRALADARQAAARQRLRDRIDCKDRELDSLQRRAARLDDFNRDVLARVAIRTAAHSDAEKRILRARIEQQHKQIRDLERQLREARSVRPIPRRGQSMGNR</sequence>
<accession>A0A2A6CW33</accession>
<accession>A0A8R1UQQ5</accession>
<dbReference type="EnsemblMetazoa" id="PPA36309.1">
    <property type="protein sequence ID" value="PPA36309.1"/>
    <property type="gene ID" value="WBGene00274678"/>
</dbReference>
<dbReference type="AlphaFoldDB" id="A0A2A6CW33"/>